<name>A0ABQ8FKC7_9FUNG</name>
<dbReference type="SMART" id="SM00275">
    <property type="entry name" value="G_alpha"/>
    <property type="match status" value="1"/>
</dbReference>
<dbReference type="InterPro" id="IPR027417">
    <property type="entry name" value="P-loop_NTPase"/>
</dbReference>
<evidence type="ECO:0000256" key="3">
    <source>
        <dbReference type="ARBA" id="ARBA00023134"/>
    </source>
</evidence>
<reference evidence="6 7" key="1">
    <citation type="submission" date="2021-02" db="EMBL/GenBank/DDBJ databases">
        <title>Variation within the Batrachochytrium salamandrivorans European outbreak.</title>
        <authorList>
            <person name="Kelly M."/>
            <person name="Pasmans F."/>
            <person name="Shea T.P."/>
            <person name="Munoz J.F."/>
            <person name="Carranza S."/>
            <person name="Cuomo C.A."/>
            <person name="Martel A."/>
        </authorList>
    </citation>
    <scope>NUCLEOTIDE SEQUENCE [LARGE SCALE GENOMIC DNA]</scope>
    <source>
        <strain evidence="6 7">AMFP18/2</strain>
    </source>
</reference>
<dbReference type="SUPFAM" id="SSF52540">
    <property type="entry name" value="P-loop containing nucleoside triphosphate hydrolases"/>
    <property type="match status" value="1"/>
</dbReference>
<dbReference type="Proteomes" id="UP001648503">
    <property type="component" value="Unassembled WGS sequence"/>
</dbReference>
<dbReference type="Gene3D" id="1.10.400.10">
    <property type="entry name" value="GI Alpha 1, domain 2-like"/>
    <property type="match status" value="1"/>
</dbReference>
<dbReference type="PROSITE" id="PS51882">
    <property type="entry name" value="G_ALPHA"/>
    <property type="match status" value="1"/>
</dbReference>
<protein>
    <submittedName>
        <fullName evidence="6">Uncharacterized protein</fullName>
    </submittedName>
</protein>
<keyword evidence="3" id="KW-0342">GTP-binding</keyword>
<evidence type="ECO:0000313" key="7">
    <source>
        <dbReference type="Proteomes" id="UP001648503"/>
    </source>
</evidence>
<organism evidence="6 7">
    <name type="scientific">Batrachochytrium salamandrivorans</name>
    <dbReference type="NCBI Taxonomy" id="1357716"/>
    <lineage>
        <taxon>Eukaryota</taxon>
        <taxon>Fungi</taxon>
        <taxon>Fungi incertae sedis</taxon>
        <taxon>Chytridiomycota</taxon>
        <taxon>Chytridiomycota incertae sedis</taxon>
        <taxon>Chytridiomycetes</taxon>
        <taxon>Rhizophydiales</taxon>
        <taxon>Rhizophydiales incertae sedis</taxon>
        <taxon>Batrachochytrium</taxon>
    </lineage>
</organism>
<dbReference type="InterPro" id="IPR001019">
    <property type="entry name" value="Gprotein_alpha_su"/>
</dbReference>
<feature type="region of interest" description="Disordered" evidence="5">
    <location>
        <begin position="1"/>
        <end position="28"/>
    </location>
</feature>
<dbReference type="Gene3D" id="3.40.50.300">
    <property type="entry name" value="P-loop containing nucleotide triphosphate hydrolases"/>
    <property type="match status" value="1"/>
</dbReference>
<evidence type="ECO:0000256" key="2">
    <source>
        <dbReference type="ARBA" id="ARBA00022741"/>
    </source>
</evidence>
<keyword evidence="1" id="KW-0479">Metal-binding</keyword>
<evidence type="ECO:0000256" key="4">
    <source>
        <dbReference type="ARBA" id="ARBA00023224"/>
    </source>
</evidence>
<evidence type="ECO:0000256" key="5">
    <source>
        <dbReference type="SAM" id="MobiDB-lite"/>
    </source>
</evidence>
<dbReference type="InterPro" id="IPR011025">
    <property type="entry name" value="GproteinA_insert"/>
</dbReference>
<accession>A0ABQ8FKC7</accession>
<dbReference type="PANTHER" id="PTHR10218:SF302">
    <property type="entry name" value="GUANINE NUCLEOTIDE-BINDING PROTEIN ALPHA-5 SUBUNIT"/>
    <property type="match status" value="1"/>
</dbReference>
<proteinExistence type="predicted"/>
<keyword evidence="2" id="KW-0547">Nucleotide-binding</keyword>
<dbReference type="SUPFAM" id="SSF47895">
    <property type="entry name" value="Transducin (alpha subunit), insertion domain"/>
    <property type="match status" value="1"/>
</dbReference>
<gene>
    <name evidence="6" type="ORF">BASA50_002798</name>
</gene>
<dbReference type="EMBL" id="JAFCIX010000060">
    <property type="protein sequence ID" value="KAH6599773.1"/>
    <property type="molecule type" value="Genomic_DNA"/>
</dbReference>
<dbReference type="PRINTS" id="PR00318">
    <property type="entry name" value="GPROTEINA"/>
</dbReference>
<dbReference type="PANTHER" id="PTHR10218">
    <property type="entry name" value="GTP-BINDING PROTEIN ALPHA SUBUNIT"/>
    <property type="match status" value="1"/>
</dbReference>
<evidence type="ECO:0000313" key="6">
    <source>
        <dbReference type="EMBL" id="KAH6599773.1"/>
    </source>
</evidence>
<sequence length="351" mass="39654">MISKSLPEGGSETTSPSQTKSKRKSKEIDKQLKKDQAAFVARNSNPLVLLLGTSDSGKTTLLKNFRMTFTTGFTLKEREDFKYIALDNIIDTMKMLISTCNEQNLFFTSPDITAAANHVSSFHRPTSALLSQTVTNDIKTLWKSSHIVNAIPYCSSIQDTACGFIERIDELNCLDYVLTDLDILQCRYKTTQISETMVTLNAESRLVGRFVDVSGMKTDRKHWLPFFDNANAVIFVVAISSFDQTLVEDSLVNRLTDALELFDHICNHPLLEQSETLVFLNKKDLFKKKLLTRRLADYFPVFKGKNTHQDGITFFQQLFFKLSRSTKRGMIVHATTCTDLASITLVLKSVV</sequence>
<keyword evidence="7" id="KW-1185">Reference proteome</keyword>
<keyword evidence="4" id="KW-0807">Transducer</keyword>
<dbReference type="Pfam" id="PF00503">
    <property type="entry name" value="G-alpha"/>
    <property type="match status" value="1"/>
</dbReference>
<comment type="caution">
    <text evidence="6">The sequence shown here is derived from an EMBL/GenBank/DDBJ whole genome shotgun (WGS) entry which is preliminary data.</text>
</comment>
<evidence type="ECO:0000256" key="1">
    <source>
        <dbReference type="ARBA" id="ARBA00022723"/>
    </source>
</evidence>